<reference evidence="2" key="1">
    <citation type="submission" date="2020-08" db="EMBL/GenBank/DDBJ databases">
        <authorList>
            <person name="Uke A."/>
            <person name="Chhe C."/>
            <person name="Baramee S."/>
            <person name="Kosugi A."/>
        </authorList>
    </citation>
    <scope>NUCLEOTIDE SEQUENCE</scope>
    <source>
        <strain evidence="2">DA-C8</strain>
    </source>
</reference>
<feature type="transmembrane region" description="Helical" evidence="1">
    <location>
        <begin position="33"/>
        <end position="53"/>
    </location>
</feature>
<keyword evidence="1" id="KW-0472">Membrane</keyword>
<organism evidence="2 3">
    <name type="scientific">Insulibacter thermoxylanivorax</name>
    <dbReference type="NCBI Taxonomy" id="2749268"/>
    <lineage>
        <taxon>Bacteria</taxon>
        <taxon>Bacillati</taxon>
        <taxon>Bacillota</taxon>
        <taxon>Bacilli</taxon>
        <taxon>Bacillales</taxon>
        <taxon>Paenibacillaceae</taxon>
        <taxon>Insulibacter</taxon>
    </lineage>
</organism>
<feature type="transmembrane region" description="Helical" evidence="1">
    <location>
        <begin position="73"/>
        <end position="94"/>
    </location>
</feature>
<gene>
    <name evidence="2" type="ORF">PRECH8_21130</name>
</gene>
<keyword evidence="1" id="KW-1133">Transmembrane helix</keyword>
<evidence type="ECO:0000313" key="2">
    <source>
        <dbReference type="EMBL" id="GFR38817.1"/>
    </source>
</evidence>
<name>A0A916QI55_9BACL</name>
<accession>A0A916QI55</accession>
<proteinExistence type="predicted"/>
<feature type="transmembrane region" description="Helical" evidence="1">
    <location>
        <begin position="6"/>
        <end position="26"/>
    </location>
</feature>
<dbReference type="EMBL" id="BMAQ01000028">
    <property type="protein sequence ID" value="GFR38817.1"/>
    <property type="molecule type" value="Genomic_DNA"/>
</dbReference>
<keyword evidence="1" id="KW-0812">Transmembrane</keyword>
<sequence length="105" mass="12355">MPIVQLVLLPYILCIYLLLVLAKPLYRILKWTGFIWVFLYIAVIIYINFFTDIKPDTPVPDYFNLGYTNVEDYAYLGLYITFGISCIIFLYRVIKAIVLFIRDAI</sequence>
<evidence type="ECO:0000313" key="3">
    <source>
        <dbReference type="Proteomes" id="UP000654993"/>
    </source>
</evidence>
<protein>
    <submittedName>
        <fullName evidence="2">Uncharacterized protein</fullName>
    </submittedName>
</protein>
<evidence type="ECO:0000256" key="1">
    <source>
        <dbReference type="SAM" id="Phobius"/>
    </source>
</evidence>
<keyword evidence="3" id="KW-1185">Reference proteome</keyword>
<reference evidence="2" key="2">
    <citation type="journal article" date="2021" name="Data Brief">
        <title>Draft genome sequence data of the facultative, thermophilic, xylanolytic bacterium Paenibacillus sp. strain DA-C8.</title>
        <authorList>
            <person name="Chhe C."/>
            <person name="Uke A."/>
            <person name="Baramee S."/>
            <person name="Ungkulpasvich U."/>
            <person name="Tachaapaikoon C."/>
            <person name="Pason P."/>
            <person name="Waeonukul R."/>
            <person name="Ratanakhanokchai K."/>
            <person name="Kosugi A."/>
        </authorList>
    </citation>
    <scope>NUCLEOTIDE SEQUENCE</scope>
    <source>
        <strain evidence="2">DA-C8</strain>
    </source>
</reference>
<dbReference type="AlphaFoldDB" id="A0A916QI55"/>
<comment type="caution">
    <text evidence="2">The sequence shown here is derived from an EMBL/GenBank/DDBJ whole genome shotgun (WGS) entry which is preliminary data.</text>
</comment>
<dbReference type="Proteomes" id="UP000654993">
    <property type="component" value="Unassembled WGS sequence"/>
</dbReference>